<dbReference type="GO" id="GO:0007059">
    <property type="term" value="P:chromosome segregation"/>
    <property type="evidence" value="ECO:0007669"/>
    <property type="project" value="TreeGrafter"/>
</dbReference>
<dbReference type="InterPro" id="IPR004437">
    <property type="entry name" value="ParB/RepB/Spo0J"/>
</dbReference>
<dbReference type="Proteomes" id="UP000886808">
    <property type="component" value="Unassembled WGS sequence"/>
</dbReference>
<dbReference type="Gene3D" id="1.10.10.2830">
    <property type="match status" value="1"/>
</dbReference>
<dbReference type="SMART" id="SM00470">
    <property type="entry name" value="ParB"/>
    <property type="match status" value="1"/>
</dbReference>
<dbReference type="PANTHER" id="PTHR33375:SF1">
    <property type="entry name" value="CHROMOSOME-PARTITIONING PROTEIN PARB-RELATED"/>
    <property type="match status" value="1"/>
</dbReference>
<feature type="domain" description="ParB-like N-terminal" evidence="2">
    <location>
        <begin position="19"/>
        <end position="110"/>
    </location>
</feature>
<name>A0A9D1PHT6_9FIRM</name>
<evidence type="ECO:0000256" key="1">
    <source>
        <dbReference type="ARBA" id="ARBA00006295"/>
    </source>
</evidence>
<dbReference type="GO" id="GO:0045881">
    <property type="term" value="P:positive regulation of sporulation resulting in formation of a cellular spore"/>
    <property type="evidence" value="ECO:0007669"/>
    <property type="project" value="TreeGrafter"/>
</dbReference>
<accession>A0A9D1PHT6</accession>
<evidence type="ECO:0000313" key="3">
    <source>
        <dbReference type="EMBL" id="HIV61910.1"/>
    </source>
</evidence>
<dbReference type="InterPro" id="IPR050336">
    <property type="entry name" value="Chromosome_partition/occlusion"/>
</dbReference>
<gene>
    <name evidence="3" type="ORF">H9746_03550</name>
</gene>
<evidence type="ECO:0000313" key="4">
    <source>
        <dbReference type="Proteomes" id="UP000886808"/>
    </source>
</evidence>
<dbReference type="InterPro" id="IPR036086">
    <property type="entry name" value="ParB/Sulfiredoxin_sf"/>
</dbReference>
<evidence type="ECO:0000259" key="2">
    <source>
        <dbReference type="SMART" id="SM00470"/>
    </source>
</evidence>
<comment type="caution">
    <text evidence="3">The sequence shown here is derived from an EMBL/GenBank/DDBJ whole genome shotgun (WGS) entry which is preliminary data.</text>
</comment>
<dbReference type="GO" id="GO:0005694">
    <property type="term" value="C:chromosome"/>
    <property type="evidence" value="ECO:0007669"/>
    <property type="project" value="TreeGrafter"/>
</dbReference>
<dbReference type="SUPFAM" id="SSF109709">
    <property type="entry name" value="KorB DNA-binding domain-like"/>
    <property type="match status" value="1"/>
</dbReference>
<dbReference type="NCBIfam" id="TIGR00180">
    <property type="entry name" value="parB_part"/>
    <property type="match status" value="1"/>
</dbReference>
<dbReference type="Gene3D" id="3.90.1530.30">
    <property type="match status" value="1"/>
</dbReference>
<dbReference type="AlphaFoldDB" id="A0A9D1PHT6"/>
<sequence>MSKFDLAAILKDEDVFNLNTLEIVNIKCSQIKTNDENFFEVANVDELAESIELIGLQQPLVVTKSSNGYLLIAGHRRFAAIKSLGWETVPCIISSQANSELETLALIQTNTQTRELTYAERVEAVKRTKEALISLKEKGFKFNGRLRDKIAEITKESPSEIGKMQAIEKNLSNEGKEMLTDGELSPSVAYEMSKMPEQKQKAFTEKCKKEEKAPTAKELKQFQEVEIDVDEIEEMPVPAWWWKPVRDKPKKPCNMLLARKDKFENWEYRVVFGNFDYFVFSWEAQCWCEIQAP</sequence>
<dbReference type="EMBL" id="DXIE01000026">
    <property type="protein sequence ID" value="HIV61910.1"/>
    <property type="molecule type" value="Genomic_DNA"/>
</dbReference>
<dbReference type="PANTHER" id="PTHR33375">
    <property type="entry name" value="CHROMOSOME-PARTITIONING PROTEIN PARB-RELATED"/>
    <property type="match status" value="1"/>
</dbReference>
<proteinExistence type="inferred from homology"/>
<reference evidence="3" key="1">
    <citation type="journal article" date="2021" name="PeerJ">
        <title>Extensive microbial diversity within the chicken gut microbiome revealed by metagenomics and culture.</title>
        <authorList>
            <person name="Gilroy R."/>
            <person name="Ravi A."/>
            <person name="Getino M."/>
            <person name="Pursley I."/>
            <person name="Horton D.L."/>
            <person name="Alikhan N.F."/>
            <person name="Baker D."/>
            <person name="Gharbi K."/>
            <person name="Hall N."/>
            <person name="Watson M."/>
            <person name="Adriaenssens E.M."/>
            <person name="Foster-Nyarko E."/>
            <person name="Jarju S."/>
            <person name="Secka A."/>
            <person name="Antonio M."/>
            <person name="Oren A."/>
            <person name="Chaudhuri R.R."/>
            <person name="La Ragione R."/>
            <person name="Hildebrand F."/>
            <person name="Pallen M.J."/>
        </authorList>
    </citation>
    <scope>NUCLEOTIDE SEQUENCE</scope>
    <source>
        <strain evidence="3">CHK193-4272</strain>
    </source>
</reference>
<protein>
    <submittedName>
        <fullName evidence="3">ParB/RepB/Spo0J family partition protein</fullName>
    </submittedName>
</protein>
<dbReference type="SUPFAM" id="SSF110849">
    <property type="entry name" value="ParB/Sulfiredoxin"/>
    <property type="match status" value="1"/>
</dbReference>
<dbReference type="GO" id="GO:0003677">
    <property type="term" value="F:DNA binding"/>
    <property type="evidence" value="ECO:0007669"/>
    <property type="project" value="InterPro"/>
</dbReference>
<organism evidence="3 4">
    <name type="scientific">Candidatus Butyricicoccus avistercoris</name>
    <dbReference type="NCBI Taxonomy" id="2838518"/>
    <lineage>
        <taxon>Bacteria</taxon>
        <taxon>Bacillati</taxon>
        <taxon>Bacillota</taxon>
        <taxon>Clostridia</taxon>
        <taxon>Eubacteriales</taxon>
        <taxon>Butyricicoccaceae</taxon>
        <taxon>Butyricicoccus</taxon>
    </lineage>
</organism>
<dbReference type="InterPro" id="IPR003115">
    <property type="entry name" value="ParB_N"/>
</dbReference>
<reference evidence="3" key="2">
    <citation type="submission" date="2021-04" db="EMBL/GenBank/DDBJ databases">
        <authorList>
            <person name="Gilroy R."/>
        </authorList>
    </citation>
    <scope>NUCLEOTIDE SEQUENCE</scope>
    <source>
        <strain evidence="3">CHK193-4272</strain>
    </source>
</reference>
<dbReference type="Pfam" id="PF02195">
    <property type="entry name" value="ParB_N"/>
    <property type="match status" value="1"/>
</dbReference>
<comment type="similarity">
    <text evidence="1">Belongs to the ParB family.</text>
</comment>